<dbReference type="Gene3D" id="3.30.70.100">
    <property type="match status" value="1"/>
</dbReference>
<dbReference type="Proteomes" id="UP000249165">
    <property type="component" value="Unassembled WGS sequence"/>
</dbReference>
<keyword evidence="3" id="KW-1003">Cell membrane</keyword>
<keyword evidence="6 7" id="KW-0472">Membrane</keyword>
<dbReference type="InterPro" id="IPR011066">
    <property type="entry name" value="MscS_channel_C_sf"/>
</dbReference>
<dbReference type="Gene3D" id="2.30.30.60">
    <property type="match status" value="1"/>
</dbReference>
<keyword evidence="11" id="KW-1185">Reference proteome</keyword>
<evidence type="ECO:0000259" key="9">
    <source>
        <dbReference type="Pfam" id="PF21082"/>
    </source>
</evidence>
<keyword evidence="5 7" id="KW-1133">Transmembrane helix</keyword>
<feature type="transmembrane region" description="Helical" evidence="7">
    <location>
        <begin position="39"/>
        <end position="59"/>
    </location>
</feature>
<evidence type="ECO:0000256" key="2">
    <source>
        <dbReference type="ARBA" id="ARBA00008017"/>
    </source>
</evidence>
<dbReference type="PANTHER" id="PTHR30347">
    <property type="entry name" value="POTASSIUM CHANNEL RELATED"/>
    <property type="match status" value="1"/>
</dbReference>
<feature type="transmembrane region" description="Helical" evidence="7">
    <location>
        <begin position="223"/>
        <end position="245"/>
    </location>
</feature>
<evidence type="ECO:0000256" key="3">
    <source>
        <dbReference type="ARBA" id="ARBA00022475"/>
    </source>
</evidence>
<dbReference type="GO" id="GO:0005886">
    <property type="term" value="C:plasma membrane"/>
    <property type="evidence" value="ECO:0007669"/>
    <property type="project" value="UniProtKB-SubCell"/>
</dbReference>
<name>A0A327Y256_9RHOB</name>
<dbReference type="InterPro" id="IPR006685">
    <property type="entry name" value="MscS_channel_2nd"/>
</dbReference>
<comment type="caution">
    <text evidence="10">The sequence shown here is derived from an EMBL/GenBank/DDBJ whole genome shotgun (WGS) entry which is preliminary data.</text>
</comment>
<dbReference type="InterPro" id="IPR049278">
    <property type="entry name" value="MS_channel_C"/>
</dbReference>
<dbReference type="Gene3D" id="1.10.287.1260">
    <property type="match status" value="1"/>
</dbReference>
<dbReference type="InterPro" id="IPR011014">
    <property type="entry name" value="MscS_channel_TM-2"/>
</dbReference>
<dbReference type="InterPro" id="IPR023408">
    <property type="entry name" value="MscS_beta-dom_sf"/>
</dbReference>
<gene>
    <name evidence="10" type="ORF">ATI53_102930</name>
</gene>
<dbReference type="GO" id="GO:0008381">
    <property type="term" value="F:mechanosensitive monoatomic ion channel activity"/>
    <property type="evidence" value="ECO:0007669"/>
    <property type="project" value="UniProtKB-ARBA"/>
</dbReference>
<proteinExistence type="inferred from homology"/>
<evidence type="ECO:0000256" key="4">
    <source>
        <dbReference type="ARBA" id="ARBA00022692"/>
    </source>
</evidence>
<feature type="transmembrane region" description="Helical" evidence="7">
    <location>
        <begin position="251"/>
        <end position="281"/>
    </location>
</feature>
<feature type="transmembrane region" description="Helical" evidence="7">
    <location>
        <begin position="113"/>
        <end position="132"/>
    </location>
</feature>
<organism evidence="10 11">
    <name type="scientific">Salipiger aestuarii</name>
    <dbReference type="NCBI Taxonomy" id="568098"/>
    <lineage>
        <taxon>Bacteria</taxon>
        <taxon>Pseudomonadati</taxon>
        <taxon>Pseudomonadota</taxon>
        <taxon>Alphaproteobacteria</taxon>
        <taxon>Rhodobacterales</taxon>
        <taxon>Roseobacteraceae</taxon>
        <taxon>Salipiger</taxon>
    </lineage>
</organism>
<evidence type="ECO:0000256" key="7">
    <source>
        <dbReference type="SAM" id="Phobius"/>
    </source>
</evidence>
<dbReference type="OrthoDB" id="9799209at2"/>
<feature type="transmembrane region" description="Helical" evidence="7">
    <location>
        <begin position="80"/>
        <end position="101"/>
    </location>
</feature>
<dbReference type="InterPro" id="IPR052702">
    <property type="entry name" value="MscS-like_channel"/>
</dbReference>
<feature type="transmembrane region" description="Helical" evidence="7">
    <location>
        <begin position="181"/>
        <end position="202"/>
    </location>
</feature>
<feature type="domain" description="Mechanosensitive ion channel MscS C-terminal" evidence="9">
    <location>
        <begin position="346"/>
        <end position="426"/>
    </location>
</feature>
<dbReference type="PANTHER" id="PTHR30347:SF1">
    <property type="entry name" value="MECHANOSENSITIVE CHANNEL MSCK"/>
    <property type="match status" value="1"/>
</dbReference>
<evidence type="ECO:0000256" key="1">
    <source>
        <dbReference type="ARBA" id="ARBA00004651"/>
    </source>
</evidence>
<sequence length="445" mass="49050">MTPQEAPQHSPFDALMATLMDLLALADSFLATFLRPWNFYQIGIAVAIFVFAHLLAGRLSPAIRDWLRSREGWPTWRLRIFIVLQRRVRTMIFVALIWLVVEVMKQTTWPSRSYLLAIIAELASAWLLIALATRLIGNPGARTLLRYTAWIWVTISILGLADETRDMLESVAISIGTSRLSMWLILQAIVLLIALVALARFLAGAGAASIRRNETISPSMQVLGVKFLQVCLYGAAFFLALKLVGVDLTGLAVLSGAIGVGLGFGLQKVVSNLVSGIIILLDKSIKPGDVISLGETFGWINALGARYVSITTRDGKEYLIPNEDLITGQVVNWSHSNDFVRLDIFFGTSYGDDPHLVRRIAIDAASGVSRVLTDRAPVCHVVGFGDSSVDYILRFWISDPTGGLTNIRGNVYLALWDAFRSNGISIPFPQREVRVVNETLPKIQT</sequence>
<feature type="domain" description="Mechanosensitive ion channel MscS" evidence="8">
    <location>
        <begin position="269"/>
        <end position="335"/>
    </location>
</feature>
<dbReference type="Pfam" id="PF00924">
    <property type="entry name" value="MS_channel_2nd"/>
    <property type="match status" value="1"/>
</dbReference>
<dbReference type="Pfam" id="PF21082">
    <property type="entry name" value="MS_channel_3rd"/>
    <property type="match status" value="1"/>
</dbReference>
<evidence type="ECO:0000256" key="6">
    <source>
        <dbReference type="ARBA" id="ARBA00023136"/>
    </source>
</evidence>
<evidence type="ECO:0000259" key="8">
    <source>
        <dbReference type="Pfam" id="PF00924"/>
    </source>
</evidence>
<dbReference type="InterPro" id="IPR010920">
    <property type="entry name" value="LSM_dom_sf"/>
</dbReference>
<dbReference type="RefSeq" id="WP_009505988.1">
    <property type="nucleotide sequence ID" value="NZ_LIGL01000026.1"/>
</dbReference>
<accession>A0A327Y256</accession>
<keyword evidence="4 7" id="KW-0812">Transmembrane</keyword>
<reference evidence="10 11" key="1">
    <citation type="submission" date="2018-06" db="EMBL/GenBank/DDBJ databases">
        <title>Genomic Encyclopedia of Archaeal and Bacterial Type Strains, Phase II (KMG-II): from individual species to whole genera.</title>
        <authorList>
            <person name="Goeker M."/>
        </authorList>
    </citation>
    <scope>NUCLEOTIDE SEQUENCE [LARGE SCALE GENOMIC DNA]</scope>
    <source>
        <strain evidence="10 11">DSM 22011</strain>
    </source>
</reference>
<evidence type="ECO:0000313" key="10">
    <source>
        <dbReference type="EMBL" id="RAK14136.1"/>
    </source>
</evidence>
<feature type="transmembrane region" description="Helical" evidence="7">
    <location>
        <begin position="144"/>
        <end position="161"/>
    </location>
</feature>
<protein>
    <submittedName>
        <fullName evidence="10">Mechanosensitive ion channel-like protein</fullName>
    </submittedName>
</protein>
<evidence type="ECO:0000313" key="11">
    <source>
        <dbReference type="Proteomes" id="UP000249165"/>
    </source>
</evidence>
<dbReference type="SUPFAM" id="SSF82861">
    <property type="entry name" value="Mechanosensitive channel protein MscS (YggB), transmembrane region"/>
    <property type="match status" value="1"/>
</dbReference>
<evidence type="ECO:0000256" key="5">
    <source>
        <dbReference type="ARBA" id="ARBA00022989"/>
    </source>
</evidence>
<comment type="subcellular location">
    <subcellularLocation>
        <location evidence="1">Cell membrane</location>
        <topology evidence="1">Multi-pass membrane protein</topology>
    </subcellularLocation>
</comment>
<dbReference type="SUPFAM" id="SSF50182">
    <property type="entry name" value="Sm-like ribonucleoproteins"/>
    <property type="match status" value="1"/>
</dbReference>
<comment type="similarity">
    <text evidence="2">Belongs to the MscS (TC 1.A.23) family.</text>
</comment>
<dbReference type="SUPFAM" id="SSF82689">
    <property type="entry name" value="Mechanosensitive channel protein MscS (YggB), C-terminal domain"/>
    <property type="match status" value="1"/>
</dbReference>
<dbReference type="EMBL" id="QLMG01000029">
    <property type="protein sequence ID" value="RAK14136.1"/>
    <property type="molecule type" value="Genomic_DNA"/>
</dbReference>
<dbReference type="AlphaFoldDB" id="A0A327Y256"/>